<dbReference type="EMBL" id="GBXM01107915">
    <property type="protein sequence ID" value="JAH00662.1"/>
    <property type="molecule type" value="Transcribed_RNA"/>
</dbReference>
<reference evidence="1" key="1">
    <citation type="submission" date="2014-11" db="EMBL/GenBank/DDBJ databases">
        <authorList>
            <person name="Amaro Gonzalez C."/>
        </authorList>
    </citation>
    <scope>NUCLEOTIDE SEQUENCE</scope>
</reference>
<reference evidence="1" key="2">
    <citation type="journal article" date="2015" name="Fish Shellfish Immunol.">
        <title>Early steps in the European eel (Anguilla anguilla)-Vibrio vulnificus interaction in the gills: Role of the RtxA13 toxin.</title>
        <authorList>
            <person name="Callol A."/>
            <person name="Pajuelo D."/>
            <person name="Ebbesson L."/>
            <person name="Teles M."/>
            <person name="MacKenzie S."/>
            <person name="Amaro C."/>
        </authorList>
    </citation>
    <scope>NUCLEOTIDE SEQUENCE</scope>
</reference>
<protein>
    <submittedName>
        <fullName evidence="1">Uncharacterized protein</fullName>
    </submittedName>
</protein>
<dbReference type="AlphaFoldDB" id="A0A0E9P8Q0"/>
<name>A0A0E9P8Q0_ANGAN</name>
<accession>A0A0E9P8Q0</accession>
<organism evidence="1">
    <name type="scientific">Anguilla anguilla</name>
    <name type="common">European freshwater eel</name>
    <name type="synonym">Muraena anguilla</name>
    <dbReference type="NCBI Taxonomy" id="7936"/>
    <lineage>
        <taxon>Eukaryota</taxon>
        <taxon>Metazoa</taxon>
        <taxon>Chordata</taxon>
        <taxon>Craniata</taxon>
        <taxon>Vertebrata</taxon>
        <taxon>Euteleostomi</taxon>
        <taxon>Actinopterygii</taxon>
        <taxon>Neopterygii</taxon>
        <taxon>Teleostei</taxon>
        <taxon>Anguilliformes</taxon>
        <taxon>Anguillidae</taxon>
        <taxon>Anguilla</taxon>
    </lineage>
</organism>
<evidence type="ECO:0000313" key="1">
    <source>
        <dbReference type="EMBL" id="JAH00662.1"/>
    </source>
</evidence>
<proteinExistence type="predicted"/>
<sequence length="48" mass="5368">MHLVDAWQPFCSGTPACKLRVDRPLVPLTGHQHFVNHPHAGVQVEGRQ</sequence>